<feature type="transmembrane region" description="Helical" evidence="7">
    <location>
        <begin position="36"/>
        <end position="51"/>
    </location>
</feature>
<dbReference type="CDD" id="cd03127">
    <property type="entry name" value="tetraspanin_LEL"/>
    <property type="match status" value="1"/>
</dbReference>
<dbReference type="Proteomes" id="UP000770661">
    <property type="component" value="Unassembled WGS sequence"/>
</dbReference>
<dbReference type="PANTHER" id="PTHR19282:SF534">
    <property type="entry name" value="TETRASPANIN FAMILY-RELATED"/>
    <property type="match status" value="1"/>
</dbReference>
<keyword evidence="4 7" id="KW-1133">Transmembrane helix</keyword>
<sequence length="257" mass="29163">MSRVRRQVLNRLIRSACAEMRQQLLDELGTQKKKKWCAGALIFAIALWIRFDKDIGDYIEGLGLQHYWASTTVVMVGAACVMCNAFLACCGVYSSSRCMVLAPPVPCSIYHAKYMVFTVITFIMLLAGSAYTLDNGLEDSKIYPFIQEQMRTLIYQYQWDVSARRSVDIIQEYVGCCGGYSASDYTDIHLPIPNTCRDQVTGNQYGDSCAEIVSQYLEVRTGWLTGLSLSLCFFQCFAVMISVCMYMAFTERHNERR</sequence>
<evidence type="ECO:0000313" key="8">
    <source>
        <dbReference type="EMBL" id="KAG0725046.1"/>
    </source>
</evidence>
<comment type="caution">
    <text evidence="8">The sequence shown here is derived from an EMBL/GenBank/DDBJ whole genome shotgun (WGS) entry which is preliminary data.</text>
</comment>
<evidence type="ECO:0000256" key="1">
    <source>
        <dbReference type="ARBA" id="ARBA00004141"/>
    </source>
</evidence>
<evidence type="ECO:0000256" key="2">
    <source>
        <dbReference type="ARBA" id="ARBA00006840"/>
    </source>
</evidence>
<dbReference type="OrthoDB" id="10051670at2759"/>
<dbReference type="InterPro" id="IPR008952">
    <property type="entry name" value="Tetraspanin_EC2_sf"/>
</dbReference>
<reference evidence="8" key="1">
    <citation type="submission" date="2020-07" db="EMBL/GenBank/DDBJ databases">
        <title>The High-quality genome of the commercially important snow crab, Chionoecetes opilio.</title>
        <authorList>
            <person name="Jeong J.-H."/>
            <person name="Ryu S."/>
        </authorList>
    </citation>
    <scope>NUCLEOTIDE SEQUENCE</scope>
    <source>
        <strain evidence="8">MADBK_172401_WGS</strain>
        <tissue evidence="8">Digestive gland</tissue>
    </source>
</reference>
<evidence type="ECO:0000256" key="7">
    <source>
        <dbReference type="RuleBase" id="RU361218"/>
    </source>
</evidence>
<gene>
    <name evidence="8" type="primary">Tsp2A</name>
    <name evidence="8" type="ORF">GWK47_039362</name>
</gene>
<feature type="disulfide bond" evidence="6">
    <location>
        <begin position="176"/>
        <end position="209"/>
    </location>
</feature>
<feature type="transmembrane region" description="Helical" evidence="7">
    <location>
        <begin position="71"/>
        <end position="93"/>
    </location>
</feature>
<dbReference type="AlphaFoldDB" id="A0A8J4YJK0"/>
<dbReference type="PANTHER" id="PTHR19282">
    <property type="entry name" value="TETRASPANIN"/>
    <property type="match status" value="1"/>
</dbReference>
<dbReference type="GO" id="GO:0005886">
    <property type="term" value="C:plasma membrane"/>
    <property type="evidence" value="ECO:0007669"/>
    <property type="project" value="TreeGrafter"/>
</dbReference>
<name>A0A8J4YJK0_CHIOP</name>
<dbReference type="Pfam" id="PF00335">
    <property type="entry name" value="Tetraspanin"/>
    <property type="match status" value="1"/>
</dbReference>
<dbReference type="SUPFAM" id="SSF48652">
    <property type="entry name" value="Tetraspanin"/>
    <property type="match status" value="1"/>
</dbReference>
<comment type="similarity">
    <text evidence="2 7">Belongs to the tetraspanin (TM4SF) family.</text>
</comment>
<dbReference type="InterPro" id="IPR000301">
    <property type="entry name" value="Tetraspanin_animals"/>
</dbReference>
<accession>A0A8J4YJK0</accession>
<evidence type="ECO:0000256" key="5">
    <source>
        <dbReference type="ARBA" id="ARBA00023136"/>
    </source>
</evidence>
<feature type="transmembrane region" description="Helical" evidence="7">
    <location>
        <begin position="114"/>
        <end position="133"/>
    </location>
</feature>
<dbReference type="Gene3D" id="1.10.1450.10">
    <property type="entry name" value="Tetraspanin"/>
    <property type="match status" value="1"/>
</dbReference>
<evidence type="ECO:0000256" key="6">
    <source>
        <dbReference type="PIRSR" id="PIRSR002419-1"/>
    </source>
</evidence>
<dbReference type="InterPro" id="IPR018499">
    <property type="entry name" value="Tetraspanin/Peripherin"/>
</dbReference>
<protein>
    <recommendedName>
        <fullName evidence="7">Tetraspanin</fullName>
    </recommendedName>
</protein>
<dbReference type="PRINTS" id="PR00259">
    <property type="entry name" value="TMFOUR"/>
</dbReference>
<keyword evidence="5 7" id="KW-0472">Membrane</keyword>
<evidence type="ECO:0000256" key="3">
    <source>
        <dbReference type="ARBA" id="ARBA00022692"/>
    </source>
</evidence>
<feature type="disulfide bond" evidence="6">
    <location>
        <begin position="177"/>
        <end position="196"/>
    </location>
</feature>
<dbReference type="PIRSF" id="PIRSF002419">
    <property type="entry name" value="Tetraspanin"/>
    <property type="match status" value="1"/>
</dbReference>
<dbReference type="EMBL" id="JACEEZ010006094">
    <property type="protein sequence ID" value="KAG0725046.1"/>
    <property type="molecule type" value="Genomic_DNA"/>
</dbReference>
<keyword evidence="9" id="KW-1185">Reference proteome</keyword>
<comment type="subcellular location">
    <subcellularLocation>
        <location evidence="1 7">Membrane</location>
        <topology evidence="1 7">Multi-pass membrane protein</topology>
    </subcellularLocation>
</comment>
<feature type="transmembrane region" description="Helical" evidence="7">
    <location>
        <begin position="223"/>
        <end position="249"/>
    </location>
</feature>
<proteinExistence type="inferred from homology"/>
<keyword evidence="6" id="KW-1015">Disulfide bond</keyword>
<evidence type="ECO:0000313" key="9">
    <source>
        <dbReference type="Proteomes" id="UP000770661"/>
    </source>
</evidence>
<keyword evidence="3 7" id="KW-0812">Transmembrane</keyword>
<organism evidence="8 9">
    <name type="scientific">Chionoecetes opilio</name>
    <name type="common">Atlantic snow crab</name>
    <name type="synonym">Cancer opilio</name>
    <dbReference type="NCBI Taxonomy" id="41210"/>
    <lineage>
        <taxon>Eukaryota</taxon>
        <taxon>Metazoa</taxon>
        <taxon>Ecdysozoa</taxon>
        <taxon>Arthropoda</taxon>
        <taxon>Crustacea</taxon>
        <taxon>Multicrustacea</taxon>
        <taxon>Malacostraca</taxon>
        <taxon>Eumalacostraca</taxon>
        <taxon>Eucarida</taxon>
        <taxon>Decapoda</taxon>
        <taxon>Pleocyemata</taxon>
        <taxon>Brachyura</taxon>
        <taxon>Eubrachyura</taxon>
        <taxon>Majoidea</taxon>
        <taxon>Majidae</taxon>
        <taxon>Chionoecetes</taxon>
    </lineage>
</organism>
<evidence type="ECO:0000256" key="4">
    <source>
        <dbReference type="ARBA" id="ARBA00022989"/>
    </source>
</evidence>